<keyword evidence="1" id="KW-0812">Transmembrane</keyword>
<feature type="transmembrane region" description="Helical" evidence="1">
    <location>
        <begin position="7"/>
        <end position="27"/>
    </location>
</feature>
<feature type="transmembrane region" description="Helical" evidence="1">
    <location>
        <begin position="39"/>
        <end position="57"/>
    </location>
</feature>
<keyword evidence="1" id="KW-1133">Transmembrane helix</keyword>
<dbReference type="EMBL" id="DUAV01000022">
    <property type="protein sequence ID" value="HIG63569.1"/>
    <property type="molecule type" value="Genomic_DNA"/>
</dbReference>
<evidence type="ECO:0000256" key="1">
    <source>
        <dbReference type="SAM" id="Phobius"/>
    </source>
</evidence>
<evidence type="ECO:0000313" key="2">
    <source>
        <dbReference type="EMBL" id="HIG63569.1"/>
    </source>
</evidence>
<comment type="caution">
    <text evidence="2">The sequence shown here is derived from an EMBL/GenBank/DDBJ whole genome shotgun (WGS) entry which is preliminary data.</text>
</comment>
<reference evidence="3" key="1">
    <citation type="journal article" date="2019" name="bioRxiv">
        <title>Genome diversification in globally distributed novel marine Proteobacteria is linked to environmental adaptation.</title>
        <authorList>
            <person name="Zhou Z."/>
            <person name="Tran P.Q."/>
            <person name="Kieft K."/>
            <person name="Anantharaman K."/>
        </authorList>
    </citation>
    <scope>NUCLEOTIDE SEQUENCE [LARGE SCALE GENOMIC DNA]</scope>
</reference>
<sequence>MSRAEDLGIRAASLACLLAGLVLATGSNEYIVPASGRSLATPCAFVFWMLAIIFWVLGTQSENHT</sequence>
<keyword evidence="1" id="KW-0472">Membrane</keyword>
<dbReference type="Proteomes" id="UP000589516">
    <property type="component" value="Unassembled WGS sequence"/>
</dbReference>
<organism evidence="2 3">
    <name type="scientific">Marine Group III euryarchaeote</name>
    <dbReference type="NCBI Taxonomy" id="2173149"/>
    <lineage>
        <taxon>Archaea</taxon>
        <taxon>Methanobacteriati</taxon>
        <taxon>Thermoplasmatota</taxon>
        <taxon>Thermoplasmata</taxon>
        <taxon>Candidatus Thermoprofundales</taxon>
    </lineage>
</organism>
<accession>A0A7C8DKN6</accession>
<dbReference type="AlphaFoldDB" id="A0A7C8DKN6"/>
<proteinExistence type="predicted"/>
<gene>
    <name evidence="2" type="ORF">EYQ16_03515</name>
</gene>
<name>A0A7C8DKN6_9ARCH</name>
<protein>
    <submittedName>
        <fullName evidence="2">Uncharacterized protein</fullName>
    </submittedName>
</protein>
<evidence type="ECO:0000313" key="3">
    <source>
        <dbReference type="Proteomes" id="UP000589516"/>
    </source>
</evidence>